<name>E3FT58_STIAD</name>
<sequence>MGGGAPPGRGRAPGRGPRPRAGTGCSARPSSEGWARSWRSMASSTRCRRAPSRAARGMGFPCIPTGCCSPWVFSAR</sequence>
<evidence type="ECO:0000313" key="3">
    <source>
        <dbReference type="Proteomes" id="UP000001351"/>
    </source>
</evidence>
<dbReference type="EMBL" id="CP002271">
    <property type="protein sequence ID" value="ADO75868.1"/>
    <property type="molecule type" value="Genomic_DNA"/>
</dbReference>
<gene>
    <name evidence="2" type="ordered locus">STAUR_8113</name>
</gene>
<feature type="region of interest" description="Disordered" evidence="1">
    <location>
        <begin position="1"/>
        <end position="46"/>
    </location>
</feature>
<proteinExistence type="predicted"/>
<evidence type="ECO:0000313" key="2">
    <source>
        <dbReference type="EMBL" id="ADO75868.1"/>
    </source>
</evidence>
<dbReference type="AlphaFoldDB" id="E3FT58"/>
<keyword evidence="3" id="KW-1185">Reference proteome</keyword>
<evidence type="ECO:0000256" key="1">
    <source>
        <dbReference type="SAM" id="MobiDB-lite"/>
    </source>
</evidence>
<feature type="compositionally biased region" description="Gly residues" evidence="1">
    <location>
        <begin position="1"/>
        <end position="13"/>
    </location>
</feature>
<accession>E3FT58</accession>
<dbReference type="STRING" id="378806.STAUR_8113"/>
<organism evidence="2 3">
    <name type="scientific">Stigmatella aurantiaca (strain DW4/3-1)</name>
    <dbReference type="NCBI Taxonomy" id="378806"/>
    <lineage>
        <taxon>Bacteria</taxon>
        <taxon>Pseudomonadati</taxon>
        <taxon>Myxococcota</taxon>
        <taxon>Myxococcia</taxon>
        <taxon>Myxococcales</taxon>
        <taxon>Cystobacterineae</taxon>
        <taxon>Archangiaceae</taxon>
        <taxon>Stigmatella</taxon>
    </lineage>
</organism>
<dbReference type="Proteomes" id="UP000001351">
    <property type="component" value="Chromosome"/>
</dbReference>
<reference evidence="2 3" key="1">
    <citation type="journal article" date="2011" name="Mol. Biol. Evol.">
        <title>Comparative genomic analysis of fruiting body formation in Myxococcales.</title>
        <authorList>
            <person name="Huntley S."/>
            <person name="Hamann N."/>
            <person name="Wegener-Feldbrugge S."/>
            <person name="Treuner-Lange A."/>
            <person name="Kube M."/>
            <person name="Reinhardt R."/>
            <person name="Klages S."/>
            <person name="Muller R."/>
            <person name="Ronning C.M."/>
            <person name="Nierman W.C."/>
            <person name="Sogaard-Andersen L."/>
        </authorList>
    </citation>
    <scope>NUCLEOTIDE SEQUENCE [LARGE SCALE GENOMIC DNA]</scope>
    <source>
        <strain evidence="2 3">DW4/3-1</strain>
    </source>
</reference>
<protein>
    <submittedName>
        <fullName evidence="2">Uncharacterized protein</fullName>
    </submittedName>
</protein>
<dbReference type="HOGENOM" id="CLU_2652730_0_0_7"/>
<dbReference type="KEGG" id="sur:STAUR_8113"/>